<evidence type="ECO:0000259" key="10">
    <source>
        <dbReference type="PROSITE" id="PS50823"/>
    </source>
</evidence>
<evidence type="ECO:0000256" key="7">
    <source>
        <dbReference type="HAMAP-Rule" id="MF_00367"/>
    </source>
</evidence>
<feature type="domain" description="Era-type G" evidence="11">
    <location>
        <begin position="6"/>
        <end position="174"/>
    </location>
</feature>
<dbReference type="SUPFAM" id="SSF54814">
    <property type="entry name" value="Prokaryotic type KH domain (KH-domain type II)"/>
    <property type="match status" value="1"/>
</dbReference>
<dbReference type="PRINTS" id="PR00326">
    <property type="entry name" value="GTP1OBG"/>
</dbReference>
<dbReference type="SUPFAM" id="SSF52540">
    <property type="entry name" value="P-loop containing nucleoside triphosphate hydrolases"/>
    <property type="match status" value="1"/>
</dbReference>
<gene>
    <name evidence="7" type="primary">era</name>
    <name evidence="12" type="ORF">PN36_01515</name>
</gene>
<dbReference type="InterPro" id="IPR005662">
    <property type="entry name" value="GTPase_Era-like"/>
</dbReference>
<name>A0A0A6PE73_9GAMM</name>
<keyword evidence="7" id="KW-0699">rRNA-binding</keyword>
<sequence length="298" mass="33647">MSSEGTCGYVAIIGRPNVGKSTLLNHLLGQKLSITSRKPQTTRHRLLGIKTEGNTQIIYVDTPGLHQGKHNAMNRYLNRAATNSLVGVDVIVWLVEALQWTGEDNYVLEALAQCAVPVILGVNKIDKLSDKKALLPYLQEVAIKRDFVDVFPISAQKGQNLVELEAKISRLLPINTFLFPEDQFTDRTERFLAAEIIREKLVRRLGAELPYRLTVEIEHFSSETNLTHISAIIWVERKGQKPIVIGKKGQMLKAIGEEARKDMEMMVGCKVFLQLWVKIKQGWCDDERALRQLGYSDL</sequence>
<keyword evidence="7" id="KW-0963">Cytoplasm</keyword>
<evidence type="ECO:0000313" key="12">
    <source>
        <dbReference type="EMBL" id="KHD09050.1"/>
    </source>
</evidence>
<dbReference type="InterPro" id="IPR006073">
    <property type="entry name" value="GTP-bd"/>
</dbReference>
<dbReference type="InterPro" id="IPR030388">
    <property type="entry name" value="G_ERA_dom"/>
</dbReference>
<dbReference type="GO" id="GO:0005829">
    <property type="term" value="C:cytosol"/>
    <property type="evidence" value="ECO:0007669"/>
    <property type="project" value="TreeGrafter"/>
</dbReference>
<dbReference type="Gene3D" id="3.40.50.300">
    <property type="entry name" value="P-loop containing nucleotide triphosphate hydrolases"/>
    <property type="match status" value="1"/>
</dbReference>
<dbReference type="InterPro" id="IPR027417">
    <property type="entry name" value="P-loop_NTPase"/>
</dbReference>
<feature type="region of interest" description="G1" evidence="8">
    <location>
        <begin position="14"/>
        <end position="21"/>
    </location>
</feature>
<dbReference type="CDD" id="cd04163">
    <property type="entry name" value="Era"/>
    <property type="match status" value="1"/>
</dbReference>
<keyword evidence="13" id="KW-1185">Reference proteome</keyword>
<dbReference type="GO" id="GO:0005886">
    <property type="term" value="C:plasma membrane"/>
    <property type="evidence" value="ECO:0007669"/>
    <property type="project" value="UniProtKB-SubCell"/>
</dbReference>
<dbReference type="AlphaFoldDB" id="A0A0A6PE73"/>
<evidence type="ECO:0000313" key="13">
    <source>
        <dbReference type="Proteomes" id="UP000030428"/>
    </source>
</evidence>
<feature type="binding site" evidence="7">
    <location>
        <begin position="61"/>
        <end position="65"/>
    </location>
    <ligand>
        <name>GTP</name>
        <dbReference type="ChEBI" id="CHEBI:37565"/>
    </ligand>
</feature>
<keyword evidence="7" id="KW-1003">Cell membrane</keyword>
<feature type="binding site" evidence="7">
    <location>
        <begin position="14"/>
        <end position="21"/>
    </location>
    <ligand>
        <name>GTP</name>
        <dbReference type="ChEBI" id="CHEBI:37565"/>
    </ligand>
</feature>
<evidence type="ECO:0000259" key="11">
    <source>
        <dbReference type="PROSITE" id="PS51713"/>
    </source>
</evidence>
<dbReference type="FunFam" id="3.40.50.300:FF:000094">
    <property type="entry name" value="GTPase Era"/>
    <property type="match status" value="1"/>
</dbReference>
<dbReference type="EMBL" id="JSZA02000004">
    <property type="protein sequence ID" value="KHD09050.1"/>
    <property type="molecule type" value="Genomic_DNA"/>
</dbReference>
<dbReference type="PANTHER" id="PTHR42698:SF1">
    <property type="entry name" value="GTPASE ERA, MITOCHONDRIAL"/>
    <property type="match status" value="1"/>
</dbReference>
<dbReference type="GO" id="GO:0003924">
    <property type="term" value="F:GTPase activity"/>
    <property type="evidence" value="ECO:0007669"/>
    <property type="project" value="UniProtKB-UniRule"/>
</dbReference>
<dbReference type="GO" id="GO:0070181">
    <property type="term" value="F:small ribosomal subunit rRNA binding"/>
    <property type="evidence" value="ECO:0007669"/>
    <property type="project" value="UniProtKB-UniRule"/>
</dbReference>
<dbReference type="NCBIfam" id="TIGR00231">
    <property type="entry name" value="small_GTP"/>
    <property type="match status" value="1"/>
</dbReference>
<keyword evidence="6 7" id="KW-0342">GTP-binding</keyword>
<dbReference type="CDD" id="cd22534">
    <property type="entry name" value="KH-II_Era"/>
    <property type="match status" value="1"/>
</dbReference>
<feature type="region of interest" description="G5" evidence="8">
    <location>
        <begin position="153"/>
        <end position="155"/>
    </location>
</feature>
<dbReference type="InterPro" id="IPR009019">
    <property type="entry name" value="KH_sf_prok-type"/>
</dbReference>
<evidence type="ECO:0000256" key="1">
    <source>
        <dbReference type="ARBA" id="ARBA00007921"/>
    </source>
</evidence>
<comment type="subunit">
    <text evidence="7">Monomer.</text>
</comment>
<comment type="subcellular location">
    <subcellularLocation>
        <location evidence="7">Cytoplasm</location>
    </subcellularLocation>
    <subcellularLocation>
        <location evidence="7">Cell membrane</location>
        <topology evidence="7">Peripheral membrane protein</topology>
    </subcellularLocation>
</comment>
<evidence type="ECO:0000256" key="3">
    <source>
        <dbReference type="ARBA" id="ARBA00022517"/>
    </source>
</evidence>
<proteinExistence type="inferred from homology"/>
<dbReference type="Pfam" id="PF01926">
    <property type="entry name" value="MMR_HSR1"/>
    <property type="match status" value="1"/>
</dbReference>
<evidence type="ECO:0000256" key="4">
    <source>
        <dbReference type="ARBA" id="ARBA00022741"/>
    </source>
</evidence>
<feature type="binding site" evidence="7">
    <location>
        <begin position="123"/>
        <end position="126"/>
    </location>
    <ligand>
        <name>GTP</name>
        <dbReference type="ChEBI" id="CHEBI:37565"/>
    </ligand>
</feature>
<evidence type="ECO:0000256" key="5">
    <source>
        <dbReference type="ARBA" id="ARBA00022884"/>
    </source>
</evidence>
<feature type="region of interest" description="G2" evidence="8">
    <location>
        <begin position="40"/>
        <end position="44"/>
    </location>
</feature>
<dbReference type="FunFam" id="3.30.300.20:FF:000003">
    <property type="entry name" value="GTPase Era"/>
    <property type="match status" value="1"/>
</dbReference>
<dbReference type="Gene3D" id="3.30.300.20">
    <property type="match status" value="1"/>
</dbReference>
<dbReference type="GO" id="GO:0005525">
    <property type="term" value="F:GTP binding"/>
    <property type="evidence" value="ECO:0007669"/>
    <property type="project" value="UniProtKB-UniRule"/>
</dbReference>
<keyword evidence="5 7" id="KW-0694">RNA-binding</keyword>
<comment type="function">
    <text evidence="7">An essential GTPase that binds both GDP and GTP, with rapid nucleotide exchange. Plays a role in 16S rRNA processing and 30S ribosomal subunit biogenesis and possibly also in cell cycle regulation and energy metabolism.</text>
</comment>
<dbReference type="HAMAP" id="MF_00367">
    <property type="entry name" value="GTPase_Era"/>
    <property type="match status" value="1"/>
</dbReference>
<dbReference type="GO" id="GO:0043024">
    <property type="term" value="F:ribosomal small subunit binding"/>
    <property type="evidence" value="ECO:0007669"/>
    <property type="project" value="TreeGrafter"/>
</dbReference>
<comment type="caution">
    <text evidence="12">The sequence shown here is derived from an EMBL/GenBank/DDBJ whole genome shotgun (WGS) entry which is preliminary data.</text>
</comment>
<keyword evidence="3 7" id="KW-0690">Ribosome biogenesis</keyword>
<evidence type="ECO:0000256" key="6">
    <source>
        <dbReference type="ARBA" id="ARBA00023134"/>
    </source>
</evidence>
<dbReference type="InterPro" id="IPR005225">
    <property type="entry name" value="Small_GTP-bd"/>
</dbReference>
<organism evidence="12 13">
    <name type="scientific">Candidatus Thiomargarita nelsonii</name>
    <dbReference type="NCBI Taxonomy" id="1003181"/>
    <lineage>
        <taxon>Bacteria</taxon>
        <taxon>Pseudomonadati</taxon>
        <taxon>Pseudomonadota</taxon>
        <taxon>Gammaproteobacteria</taxon>
        <taxon>Thiotrichales</taxon>
        <taxon>Thiotrichaceae</taxon>
        <taxon>Thiomargarita</taxon>
    </lineage>
</organism>
<feature type="domain" description="KH type-2" evidence="10">
    <location>
        <begin position="197"/>
        <end position="281"/>
    </location>
</feature>
<accession>A0A0A6PE73</accession>
<comment type="similarity">
    <text evidence="1 7 8 9">Belongs to the TRAFAC class TrmE-Era-EngA-EngB-Septin-like GTPase superfamily. Era GTPase family.</text>
</comment>
<evidence type="ECO:0000256" key="8">
    <source>
        <dbReference type="PROSITE-ProRule" id="PRU01050"/>
    </source>
</evidence>
<dbReference type="Proteomes" id="UP000030428">
    <property type="component" value="Unassembled WGS sequence"/>
</dbReference>
<evidence type="ECO:0000256" key="9">
    <source>
        <dbReference type="RuleBase" id="RU003761"/>
    </source>
</evidence>
<keyword evidence="4 7" id="KW-0547">Nucleotide-binding</keyword>
<feature type="region of interest" description="G4" evidence="8">
    <location>
        <begin position="123"/>
        <end position="126"/>
    </location>
</feature>
<dbReference type="InterPro" id="IPR004044">
    <property type="entry name" value="KH_dom_type_2"/>
</dbReference>
<dbReference type="Pfam" id="PF07650">
    <property type="entry name" value="KH_2"/>
    <property type="match status" value="1"/>
</dbReference>
<protein>
    <recommendedName>
        <fullName evidence="2 7">GTPase Era</fullName>
    </recommendedName>
</protein>
<dbReference type="PROSITE" id="PS50823">
    <property type="entry name" value="KH_TYPE_2"/>
    <property type="match status" value="1"/>
</dbReference>
<dbReference type="NCBIfam" id="NF000908">
    <property type="entry name" value="PRK00089.1"/>
    <property type="match status" value="1"/>
</dbReference>
<dbReference type="GO" id="GO:0000028">
    <property type="term" value="P:ribosomal small subunit assembly"/>
    <property type="evidence" value="ECO:0007669"/>
    <property type="project" value="TreeGrafter"/>
</dbReference>
<dbReference type="PROSITE" id="PS51713">
    <property type="entry name" value="G_ERA"/>
    <property type="match status" value="1"/>
</dbReference>
<reference evidence="12 13" key="1">
    <citation type="journal article" date="2016" name="Front. Microbiol.">
        <title>Single-Cell (Meta-)Genomics of a Dimorphic Candidatus Thiomargarita nelsonii Reveals Genomic Plasticity.</title>
        <authorList>
            <person name="Flood B.E."/>
            <person name="Fliss P."/>
            <person name="Jones D.S."/>
            <person name="Dick G.J."/>
            <person name="Jain S."/>
            <person name="Kaster A.K."/>
            <person name="Winkel M."/>
            <person name="Mussmann M."/>
            <person name="Bailey J."/>
        </authorList>
    </citation>
    <scope>NUCLEOTIDE SEQUENCE [LARGE SCALE GENOMIC DNA]</scope>
    <source>
        <strain evidence="12">Hydrate Ridge</strain>
    </source>
</reference>
<evidence type="ECO:0000256" key="2">
    <source>
        <dbReference type="ARBA" id="ARBA00020484"/>
    </source>
</evidence>
<dbReference type="InterPro" id="IPR015946">
    <property type="entry name" value="KH_dom-like_a/b"/>
</dbReference>
<dbReference type="NCBIfam" id="TIGR00436">
    <property type="entry name" value="era"/>
    <property type="match status" value="1"/>
</dbReference>
<feature type="region of interest" description="G3" evidence="8">
    <location>
        <begin position="61"/>
        <end position="64"/>
    </location>
</feature>
<dbReference type="PANTHER" id="PTHR42698">
    <property type="entry name" value="GTPASE ERA"/>
    <property type="match status" value="1"/>
</dbReference>
<keyword evidence="7" id="KW-0472">Membrane</keyword>